<gene>
    <name evidence="1" type="ORF">S03H2_72757</name>
</gene>
<comment type="caution">
    <text evidence="1">The sequence shown here is derived from an EMBL/GenBank/DDBJ whole genome shotgun (WGS) entry which is preliminary data.</text>
</comment>
<dbReference type="EMBL" id="BARU01049407">
    <property type="protein sequence ID" value="GAH93060.1"/>
    <property type="molecule type" value="Genomic_DNA"/>
</dbReference>
<evidence type="ECO:0000313" key="1">
    <source>
        <dbReference type="EMBL" id="GAH93060.1"/>
    </source>
</evidence>
<protein>
    <submittedName>
        <fullName evidence="1">Uncharacterized protein</fullName>
    </submittedName>
</protein>
<reference evidence="1" key="1">
    <citation type="journal article" date="2014" name="Front. Microbiol.">
        <title>High frequency of phylogenetically diverse reductive dehalogenase-homologous genes in deep subseafloor sedimentary metagenomes.</title>
        <authorList>
            <person name="Kawai M."/>
            <person name="Futagami T."/>
            <person name="Toyoda A."/>
            <person name="Takaki Y."/>
            <person name="Nishi S."/>
            <person name="Hori S."/>
            <person name="Arai W."/>
            <person name="Tsubouchi T."/>
            <person name="Morono Y."/>
            <person name="Uchiyama I."/>
            <person name="Ito T."/>
            <person name="Fujiyama A."/>
            <person name="Inagaki F."/>
            <person name="Takami H."/>
        </authorList>
    </citation>
    <scope>NUCLEOTIDE SEQUENCE</scope>
    <source>
        <strain evidence="1">Expedition CK06-06</strain>
    </source>
</reference>
<organism evidence="1">
    <name type="scientific">marine sediment metagenome</name>
    <dbReference type="NCBI Taxonomy" id="412755"/>
    <lineage>
        <taxon>unclassified sequences</taxon>
        <taxon>metagenomes</taxon>
        <taxon>ecological metagenomes</taxon>
    </lineage>
</organism>
<dbReference type="AlphaFoldDB" id="X1KHG7"/>
<feature type="non-terminal residue" evidence="1">
    <location>
        <position position="1"/>
    </location>
</feature>
<sequence>EATRAAEGPAVIHWPFLLYELAGARLYPFHIRLAFWQRFGLVA</sequence>
<proteinExistence type="predicted"/>
<name>X1KHG7_9ZZZZ</name>
<accession>X1KHG7</accession>